<evidence type="ECO:0000256" key="16">
    <source>
        <dbReference type="ARBA" id="ARBA00048679"/>
    </source>
</evidence>
<dbReference type="SUPFAM" id="SSF56112">
    <property type="entry name" value="Protein kinase-like (PK-like)"/>
    <property type="match status" value="1"/>
</dbReference>
<dbReference type="Gene3D" id="3.50.4.10">
    <property type="entry name" value="Hepatocyte Growth Factor"/>
    <property type="match status" value="1"/>
</dbReference>
<feature type="domain" description="Apple" evidence="24">
    <location>
        <begin position="321"/>
        <end position="404"/>
    </location>
</feature>
<dbReference type="OrthoDB" id="785331at2759"/>
<keyword evidence="10 20" id="KW-1133">Transmembrane helix</keyword>
<dbReference type="InterPro" id="IPR008271">
    <property type="entry name" value="Ser/Thr_kinase_AS"/>
</dbReference>
<evidence type="ECO:0000256" key="9">
    <source>
        <dbReference type="ARBA" id="ARBA00022840"/>
    </source>
</evidence>
<keyword evidence="4 17" id="KW-0808">Transferase</keyword>
<dbReference type="Proteomes" id="UP000634136">
    <property type="component" value="Unassembled WGS sequence"/>
</dbReference>
<evidence type="ECO:0000256" key="15">
    <source>
        <dbReference type="ARBA" id="ARBA00047899"/>
    </source>
</evidence>
<dbReference type="SMART" id="SM00108">
    <property type="entry name" value="B_lectin"/>
    <property type="match status" value="1"/>
</dbReference>
<sequence>MSMAINTIRDSYPITDGMTIVSKGGSFELGFFTPRNSNKHYLGIWYKNIPIQTVVWVANRITPINDSSAATLTLNTTGNLVLTQNETVLWYSTSQKQVQNPVAELLDSGNLVVRDEEEANPELYLWQSFDYPSDTLLPGMKLGWDLRIGLNRPIIAWKSPEDPSPGDFSLSLDLNNYPEFYLRKGDSKLYRTGPWNGLHPSGEPEIKPNPLFYFSFVSNKDEVYYSYNLRNHSVITGVVMNQTEGTRYRYVWVEADQKWRIYISKPSDYCDHYGLCGPNGKCVITESPVCQCLKGFKPMAPQKWNSVDWSDGCVHNKPLNCSEKHKDGFLKVEGLKVPDTTHTWLDVTMNLEECKDECLENCSCMAYTNSDIRGKGSGCVLWFGDLVDIRQFSAGGQDLYIRLDASEIGSQSQNGGSKKKKMTVIVATIVPAISAMLLVGCCYYIHKARINKTEESAKVLLDENSEGQEEDLDLLLFDMSTIAIATDNFSMNNKVGEGGFGLVYKGIVNGEEIAVKRLSRSSGQGMNEFKNEVKLIAKLQHRNLVKLLGCCIHGQEKMLIYEYMPNGSLDSFIFGSDKSKVLDWPERFQIMCGIARGLLYLHQDSRLRIIHRDLKASNVLLDNKLNPKISDFGMARTFGVDQSQGNTTRVVGTYGYMAPEYAADGQFSVKSDVFSFGILLLEIIAGKRNRFYHANHTQNLIGLAWRKWKEGRGIELIDKNIEDSCIESEALRCIHISLLCVQQNPEDRPTMSSVVLMLGSEIELAEPKEPGFYVEKLLVEANSSSSQLDSKSINEITISQLEAR</sequence>
<evidence type="ECO:0000256" key="5">
    <source>
        <dbReference type="ARBA" id="ARBA00022692"/>
    </source>
</evidence>
<dbReference type="InterPro" id="IPR017441">
    <property type="entry name" value="Protein_kinase_ATP_BS"/>
</dbReference>
<dbReference type="GO" id="GO:0004674">
    <property type="term" value="F:protein serine/threonine kinase activity"/>
    <property type="evidence" value="ECO:0007669"/>
    <property type="project" value="UniProtKB-KW"/>
</dbReference>
<dbReference type="SMART" id="SM00473">
    <property type="entry name" value="PAN_AP"/>
    <property type="match status" value="1"/>
</dbReference>
<dbReference type="CDD" id="cd00054">
    <property type="entry name" value="EGF_CA"/>
    <property type="match status" value="1"/>
</dbReference>
<dbReference type="InterPro" id="IPR000742">
    <property type="entry name" value="EGF"/>
</dbReference>
<comment type="subcellular location">
    <subcellularLocation>
        <location evidence="1">Membrane</location>
        <topology evidence="1">Single-pass type I membrane protein</topology>
    </subcellularLocation>
</comment>
<dbReference type="EC" id="2.7.11.1" evidence="17"/>
<dbReference type="GO" id="GO:0005524">
    <property type="term" value="F:ATP binding"/>
    <property type="evidence" value="ECO:0007669"/>
    <property type="project" value="UniProtKB-UniRule"/>
</dbReference>
<dbReference type="PANTHER" id="PTHR32444">
    <property type="entry name" value="BULB-TYPE LECTIN DOMAIN-CONTAINING PROTEIN"/>
    <property type="match status" value="1"/>
</dbReference>
<gene>
    <name evidence="25" type="ORF">G2W53_020958</name>
</gene>
<dbReference type="PROSITE" id="PS50927">
    <property type="entry name" value="BULB_LECTIN"/>
    <property type="match status" value="1"/>
</dbReference>
<proteinExistence type="inferred from homology"/>
<evidence type="ECO:0000256" key="7">
    <source>
        <dbReference type="ARBA" id="ARBA00022741"/>
    </source>
</evidence>
<dbReference type="SMART" id="SM00220">
    <property type="entry name" value="S_TKc"/>
    <property type="match status" value="1"/>
</dbReference>
<keyword evidence="26" id="KW-1185">Reference proteome</keyword>
<dbReference type="InterPro" id="IPR036426">
    <property type="entry name" value="Bulb-type_lectin_dom_sf"/>
</dbReference>
<dbReference type="GO" id="GO:0030246">
    <property type="term" value="F:carbohydrate binding"/>
    <property type="evidence" value="ECO:0007669"/>
    <property type="project" value="UniProtKB-KW"/>
</dbReference>
<dbReference type="InterPro" id="IPR021820">
    <property type="entry name" value="S-locus_recpt_kinase_C"/>
</dbReference>
<dbReference type="InterPro" id="IPR011009">
    <property type="entry name" value="Kinase-like_dom_sf"/>
</dbReference>
<dbReference type="AlphaFoldDB" id="A0A834WMZ9"/>
<dbReference type="InterPro" id="IPR024171">
    <property type="entry name" value="SRK-like_kinase"/>
</dbReference>
<dbReference type="PIRSF" id="PIRSF000641">
    <property type="entry name" value="SRK"/>
    <property type="match status" value="1"/>
</dbReference>
<evidence type="ECO:0000259" key="23">
    <source>
        <dbReference type="PROSITE" id="PS50927"/>
    </source>
</evidence>
<dbReference type="PROSITE" id="PS00108">
    <property type="entry name" value="PROTEIN_KINASE_ST"/>
    <property type="match status" value="1"/>
</dbReference>
<evidence type="ECO:0000256" key="12">
    <source>
        <dbReference type="ARBA" id="ARBA00023157"/>
    </source>
</evidence>
<name>A0A834WMZ9_9FABA</name>
<keyword evidence="11 20" id="KW-0472">Membrane</keyword>
<evidence type="ECO:0000313" key="26">
    <source>
        <dbReference type="Proteomes" id="UP000634136"/>
    </source>
</evidence>
<evidence type="ECO:0000256" key="17">
    <source>
        <dbReference type="PIRNR" id="PIRNR000641"/>
    </source>
</evidence>
<dbReference type="Gene3D" id="3.30.200.20">
    <property type="entry name" value="Phosphorylase Kinase, domain 1"/>
    <property type="match status" value="1"/>
</dbReference>
<dbReference type="InterPro" id="IPR001480">
    <property type="entry name" value="Bulb-type_lectin_dom"/>
</dbReference>
<dbReference type="CDD" id="cd14066">
    <property type="entry name" value="STKc_IRAK"/>
    <property type="match status" value="1"/>
</dbReference>
<dbReference type="Gene3D" id="2.90.10.10">
    <property type="entry name" value="Bulb-type lectin domain"/>
    <property type="match status" value="1"/>
</dbReference>
<dbReference type="Pfam" id="PF08276">
    <property type="entry name" value="PAN_2"/>
    <property type="match status" value="1"/>
</dbReference>
<evidence type="ECO:0000256" key="10">
    <source>
        <dbReference type="ARBA" id="ARBA00022989"/>
    </source>
</evidence>
<evidence type="ECO:0000256" key="18">
    <source>
        <dbReference type="PROSITE-ProRule" id="PRU00076"/>
    </source>
</evidence>
<dbReference type="Pfam" id="PF11883">
    <property type="entry name" value="DUF3403"/>
    <property type="match status" value="1"/>
</dbReference>
<feature type="domain" description="EGF-like" evidence="22">
    <location>
        <begin position="266"/>
        <end position="302"/>
    </location>
</feature>
<feature type="domain" description="Bulb-type lectin" evidence="23">
    <location>
        <begin position="5"/>
        <end position="126"/>
    </location>
</feature>
<dbReference type="GO" id="GO:0048544">
    <property type="term" value="P:recognition of pollen"/>
    <property type="evidence" value="ECO:0007669"/>
    <property type="project" value="InterPro"/>
</dbReference>
<feature type="domain" description="Protein kinase" evidence="21">
    <location>
        <begin position="489"/>
        <end position="772"/>
    </location>
</feature>
<keyword evidence="13 25" id="KW-0675">Receptor</keyword>
<evidence type="ECO:0000256" key="1">
    <source>
        <dbReference type="ARBA" id="ARBA00004479"/>
    </source>
</evidence>
<dbReference type="PROSITE" id="PS00107">
    <property type="entry name" value="PROTEIN_KINASE_ATP"/>
    <property type="match status" value="1"/>
</dbReference>
<dbReference type="InterPro" id="IPR000719">
    <property type="entry name" value="Prot_kinase_dom"/>
</dbReference>
<dbReference type="FunFam" id="2.90.10.10:FF:000001">
    <property type="entry name" value="G-type lectin S-receptor-like serine/threonine-protein kinase"/>
    <property type="match status" value="1"/>
</dbReference>
<dbReference type="PROSITE" id="PS50026">
    <property type="entry name" value="EGF_3"/>
    <property type="match status" value="1"/>
</dbReference>
<keyword evidence="18" id="KW-0245">EGF-like domain</keyword>
<dbReference type="FunFam" id="1.10.510.10:FF:000060">
    <property type="entry name" value="G-type lectin S-receptor-like serine/threonine-protein kinase"/>
    <property type="match status" value="1"/>
</dbReference>
<dbReference type="CDD" id="cd01098">
    <property type="entry name" value="PAN_AP_plant"/>
    <property type="match status" value="1"/>
</dbReference>
<dbReference type="Pfam" id="PF00954">
    <property type="entry name" value="S_locus_glycop"/>
    <property type="match status" value="1"/>
</dbReference>
<comment type="caution">
    <text evidence="25">The sequence shown here is derived from an EMBL/GenBank/DDBJ whole genome shotgun (WGS) entry which is preliminary data.</text>
</comment>
<evidence type="ECO:0000256" key="2">
    <source>
        <dbReference type="ARBA" id="ARBA00022527"/>
    </source>
</evidence>
<dbReference type="PROSITE" id="PS50011">
    <property type="entry name" value="PROTEIN_KINASE_DOM"/>
    <property type="match status" value="1"/>
</dbReference>
<dbReference type="FunFam" id="3.50.4.10:FF:000002">
    <property type="entry name" value="G-type lectin S-receptor-like serine/threonine-protein kinase"/>
    <property type="match status" value="1"/>
</dbReference>
<evidence type="ECO:0000256" key="8">
    <source>
        <dbReference type="ARBA" id="ARBA00022777"/>
    </source>
</evidence>
<evidence type="ECO:0000256" key="20">
    <source>
        <dbReference type="SAM" id="Phobius"/>
    </source>
</evidence>
<dbReference type="InterPro" id="IPR000858">
    <property type="entry name" value="S_locus_glycoprot_dom"/>
</dbReference>
<evidence type="ECO:0000256" key="14">
    <source>
        <dbReference type="ARBA" id="ARBA00023180"/>
    </source>
</evidence>
<dbReference type="CDD" id="cd00028">
    <property type="entry name" value="B_lectin"/>
    <property type="match status" value="1"/>
</dbReference>
<keyword evidence="2 17" id="KW-0723">Serine/threonine-protein kinase</keyword>
<comment type="catalytic activity">
    <reaction evidence="16 17">
        <text>L-seryl-[protein] + ATP = O-phospho-L-seryl-[protein] + ADP + H(+)</text>
        <dbReference type="Rhea" id="RHEA:17989"/>
        <dbReference type="Rhea" id="RHEA-COMP:9863"/>
        <dbReference type="Rhea" id="RHEA-COMP:11604"/>
        <dbReference type="ChEBI" id="CHEBI:15378"/>
        <dbReference type="ChEBI" id="CHEBI:29999"/>
        <dbReference type="ChEBI" id="CHEBI:30616"/>
        <dbReference type="ChEBI" id="CHEBI:83421"/>
        <dbReference type="ChEBI" id="CHEBI:456216"/>
        <dbReference type="EC" id="2.7.11.1"/>
    </reaction>
</comment>
<dbReference type="Pfam" id="PF07714">
    <property type="entry name" value="PK_Tyr_Ser-Thr"/>
    <property type="match status" value="1"/>
</dbReference>
<feature type="binding site" evidence="19">
    <location>
        <position position="516"/>
    </location>
    <ligand>
        <name>ATP</name>
        <dbReference type="ChEBI" id="CHEBI:30616"/>
    </ligand>
</feature>
<dbReference type="EMBL" id="JAAIUW010000007">
    <property type="protein sequence ID" value="KAF7822814.1"/>
    <property type="molecule type" value="Genomic_DNA"/>
</dbReference>
<dbReference type="GO" id="GO:0016020">
    <property type="term" value="C:membrane"/>
    <property type="evidence" value="ECO:0007669"/>
    <property type="project" value="UniProtKB-SubCell"/>
</dbReference>
<keyword evidence="3" id="KW-0597">Phosphoprotein</keyword>
<dbReference type="PROSITE" id="PS50948">
    <property type="entry name" value="PAN"/>
    <property type="match status" value="1"/>
</dbReference>
<dbReference type="InterPro" id="IPR003609">
    <property type="entry name" value="Pan_app"/>
</dbReference>
<organism evidence="25 26">
    <name type="scientific">Senna tora</name>
    <dbReference type="NCBI Taxonomy" id="362788"/>
    <lineage>
        <taxon>Eukaryota</taxon>
        <taxon>Viridiplantae</taxon>
        <taxon>Streptophyta</taxon>
        <taxon>Embryophyta</taxon>
        <taxon>Tracheophyta</taxon>
        <taxon>Spermatophyta</taxon>
        <taxon>Magnoliopsida</taxon>
        <taxon>eudicotyledons</taxon>
        <taxon>Gunneridae</taxon>
        <taxon>Pentapetalae</taxon>
        <taxon>rosids</taxon>
        <taxon>fabids</taxon>
        <taxon>Fabales</taxon>
        <taxon>Fabaceae</taxon>
        <taxon>Caesalpinioideae</taxon>
        <taxon>Cassia clade</taxon>
        <taxon>Senna</taxon>
    </lineage>
</organism>
<reference evidence="25" key="1">
    <citation type="submission" date="2020-09" db="EMBL/GenBank/DDBJ databases">
        <title>Genome-Enabled Discovery of Anthraquinone Biosynthesis in Senna tora.</title>
        <authorList>
            <person name="Kang S.-H."/>
            <person name="Pandey R.P."/>
            <person name="Lee C.-M."/>
            <person name="Sim J.-S."/>
            <person name="Jeong J.-T."/>
            <person name="Choi B.-S."/>
            <person name="Jung M."/>
            <person name="Ginzburg D."/>
            <person name="Zhao K."/>
            <person name="Won S.Y."/>
            <person name="Oh T.-J."/>
            <person name="Yu Y."/>
            <person name="Kim N.-H."/>
            <person name="Lee O.R."/>
            <person name="Lee T.-H."/>
            <person name="Bashyal P."/>
            <person name="Kim T.-S."/>
            <person name="Lee W.-H."/>
            <person name="Kawkins C."/>
            <person name="Kim C.-K."/>
            <person name="Kim J.S."/>
            <person name="Ahn B.O."/>
            <person name="Rhee S.Y."/>
            <person name="Sohng J.K."/>
        </authorList>
    </citation>
    <scope>NUCLEOTIDE SEQUENCE</scope>
    <source>
        <tissue evidence="25">Leaf</tissue>
    </source>
</reference>
<comment type="caution">
    <text evidence="18">Lacks conserved residue(s) required for the propagation of feature annotation.</text>
</comment>
<keyword evidence="8 17" id="KW-0418">Kinase</keyword>
<evidence type="ECO:0000256" key="6">
    <source>
        <dbReference type="ARBA" id="ARBA00022729"/>
    </source>
</evidence>
<evidence type="ECO:0000256" key="4">
    <source>
        <dbReference type="ARBA" id="ARBA00022679"/>
    </source>
</evidence>
<feature type="transmembrane region" description="Helical" evidence="20">
    <location>
        <begin position="424"/>
        <end position="446"/>
    </location>
</feature>
<evidence type="ECO:0000259" key="22">
    <source>
        <dbReference type="PROSITE" id="PS50026"/>
    </source>
</evidence>
<comment type="similarity">
    <text evidence="17">Belongs to the protein kinase superfamily. Ser/Thr protein kinase family.</text>
</comment>
<keyword evidence="14" id="KW-0325">Glycoprotein</keyword>
<evidence type="ECO:0000256" key="11">
    <source>
        <dbReference type="ARBA" id="ARBA00023136"/>
    </source>
</evidence>
<dbReference type="Pfam" id="PF01453">
    <property type="entry name" value="B_lectin"/>
    <property type="match status" value="1"/>
</dbReference>
<keyword evidence="6" id="KW-0732">Signal</keyword>
<protein>
    <recommendedName>
        <fullName evidence="17">Receptor-like serine/threonine-protein kinase</fullName>
        <ecNumber evidence="17">2.7.11.1</ecNumber>
    </recommendedName>
</protein>
<accession>A0A834WMZ9</accession>
<evidence type="ECO:0000259" key="21">
    <source>
        <dbReference type="PROSITE" id="PS50011"/>
    </source>
</evidence>
<dbReference type="PANTHER" id="PTHR32444:SF234">
    <property type="entry name" value="RECEPTOR-LIKE SERINE_THREONINE-PROTEIN KINASE"/>
    <property type="match status" value="1"/>
</dbReference>
<dbReference type="Gene3D" id="1.10.510.10">
    <property type="entry name" value="Transferase(Phosphotransferase) domain 1"/>
    <property type="match status" value="1"/>
</dbReference>
<dbReference type="FunFam" id="3.30.200.20:FF:000195">
    <property type="entry name" value="G-type lectin S-receptor-like serine/threonine-protein kinase"/>
    <property type="match status" value="1"/>
</dbReference>
<evidence type="ECO:0000313" key="25">
    <source>
        <dbReference type="EMBL" id="KAF7822814.1"/>
    </source>
</evidence>
<evidence type="ECO:0000256" key="19">
    <source>
        <dbReference type="PROSITE-ProRule" id="PRU10141"/>
    </source>
</evidence>
<keyword evidence="25" id="KW-0430">Lectin</keyword>
<evidence type="ECO:0000256" key="3">
    <source>
        <dbReference type="ARBA" id="ARBA00022553"/>
    </source>
</evidence>
<keyword evidence="5 20" id="KW-0812">Transmembrane</keyword>
<evidence type="ECO:0000256" key="13">
    <source>
        <dbReference type="ARBA" id="ARBA00023170"/>
    </source>
</evidence>
<dbReference type="SUPFAM" id="SSF51110">
    <property type="entry name" value="alpha-D-mannose-specific plant lectins"/>
    <property type="match status" value="1"/>
</dbReference>
<evidence type="ECO:0000259" key="24">
    <source>
        <dbReference type="PROSITE" id="PS50948"/>
    </source>
</evidence>
<dbReference type="InterPro" id="IPR001245">
    <property type="entry name" value="Ser-Thr/Tyr_kinase_cat_dom"/>
</dbReference>
<keyword evidence="12" id="KW-1015">Disulfide bond</keyword>
<keyword evidence="9 17" id="KW-0067">ATP-binding</keyword>
<comment type="catalytic activity">
    <reaction evidence="15 17">
        <text>L-threonyl-[protein] + ATP = O-phospho-L-threonyl-[protein] + ADP + H(+)</text>
        <dbReference type="Rhea" id="RHEA:46608"/>
        <dbReference type="Rhea" id="RHEA-COMP:11060"/>
        <dbReference type="Rhea" id="RHEA-COMP:11605"/>
        <dbReference type="ChEBI" id="CHEBI:15378"/>
        <dbReference type="ChEBI" id="CHEBI:30013"/>
        <dbReference type="ChEBI" id="CHEBI:30616"/>
        <dbReference type="ChEBI" id="CHEBI:61977"/>
        <dbReference type="ChEBI" id="CHEBI:456216"/>
        <dbReference type="EC" id="2.7.11.1"/>
    </reaction>
</comment>
<keyword evidence="7 17" id="KW-0547">Nucleotide-binding</keyword>